<reference evidence="5" key="1">
    <citation type="submission" date="2020-12" db="EMBL/GenBank/DDBJ databases">
        <title>Comamonas sp. nov., isolated from stream water.</title>
        <authorList>
            <person name="Park K.-H."/>
        </authorList>
    </citation>
    <scope>NUCLEOTIDE SEQUENCE</scope>
    <source>
        <strain evidence="5">EJ-4</strain>
    </source>
</reference>
<evidence type="ECO:0000256" key="4">
    <source>
        <dbReference type="SAM" id="MobiDB-lite"/>
    </source>
</evidence>
<comment type="caution">
    <text evidence="5">The sequence shown here is derived from an EMBL/GenBank/DDBJ whole genome shotgun (WGS) entry which is preliminary data.</text>
</comment>
<organism evidence="5 6">
    <name type="scientific">Comamonas suwonensis</name>
    <dbReference type="NCBI Taxonomy" id="2606214"/>
    <lineage>
        <taxon>Bacteria</taxon>
        <taxon>Pseudomonadati</taxon>
        <taxon>Pseudomonadota</taxon>
        <taxon>Betaproteobacteria</taxon>
        <taxon>Burkholderiales</taxon>
        <taxon>Comamonadaceae</taxon>
        <taxon>Comamonas</taxon>
    </lineage>
</organism>
<proteinExistence type="inferred from homology"/>
<dbReference type="GO" id="GO:0015562">
    <property type="term" value="F:efflux transmembrane transporter activity"/>
    <property type="evidence" value="ECO:0007669"/>
    <property type="project" value="InterPro"/>
</dbReference>
<keyword evidence="2" id="KW-0564">Palmitate</keyword>
<sequence length="471" mass="51615">MSAHVPMRRAALSLMVIALAGCSFAPSYERPPTPIPGTWSAPASPGAATATALQWEDFVTDERLRTRITKALANNRDLRQALLNVQAARAAYRVQRADQLPAVSAQANGGRQRQPADLSGTGSSTVQSNYQVNAGLMAFELDLFGRVQSLSEAAQMEYLATQEATRSVQISLIAEVIQASLSQDSARQRKALALRTVQAREKEWQLVSERNKAGTASRLDEQEAQGLVELARTDIERFERELRQADNALSWLVGDGLVQVESELSSTPLVQEIAAGMPSDLLAQRPDIRAAEYQLRSRNASIGAARAAFFPRISLTGSYGSASAGLSGLFDGAQRTWSFMPQINLPIFNGGRNQANLEIAQLRKDMAVATYERSIQTAFREVSDALVAVETLRREESARQRLVQTSANTRRLAELRYRAGVDSHLRYLDAQRTDFTQQMALIEVSAQRQMALAALFKALGGGWQGHSGLYY</sequence>
<dbReference type="Gene3D" id="1.20.1600.10">
    <property type="entry name" value="Outer membrane efflux proteins (OEP)"/>
    <property type="match status" value="1"/>
</dbReference>
<dbReference type="InterPro" id="IPR003423">
    <property type="entry name" value="OMP_efflux"/>
</dbReference>
<keyword evidence="2" id="KW-0449">Lipoprotein</keyword>
<evidence type="ECO:0000256" key="1">
    <source>
        <dbReference type="ARBA" id="ARBA00007613"/>
    </source>
</evidence>
<keyword evidence="2" id="KW-0812">Transmembrane</keyword>
<dbReference type="GO" id="GO:0005886">
    <property type="term" value="C:plasma membrane"/>
    <property type="evidence" value="ECO:0007669"/>
    <property type="project" value="UniProtKB-SubCell"/>
</dbReference>
<dbReference type="RefSeq" id="WP_198462030.1">
    <property type="nucleotide sequence ID" value="NZ_JABBCQ020000021.1"/>
</dbReference>
<dbReference type="AlphaFoldDB" id="A0A843BBS0"/>
<evidence type="ECO:0000256" key="2">
    <source>
        <dbReference type="RuleBase" id="RU362097"/>
    </source>
</evidence>
<keyword evidence="2" id="KW-0472">Membrane</keyword>
<dbReference type="EMBL" id="JABBCQ020000021">
    <property type="protein sequence ID" value="MBI1626660.1"/>
    <property type="molecule type" value="Genomic_DNA"/>
</dbReference>
<accession>A0A843BBS0</accession>
<comment type="subcellular location">
    <subcellularLocation>
        <location evidence="2">Cell membrane</location>
        <topology evidence="2">Lipid-anchor</topology>
    </subcellularLocation>
</comment>
<dbReference type="NCBIfam" id="TIGR01845">
    <property type="entry name" value="outer_NodT"/>
    <property type="match status" value="1"/>
</dbReference>
<dbReference type="PANTHER" id="PTHR30203">
    <property type="entry name" value="OUTER MEMBRANE CATION EFFLUX PROTEIN"/>
    <property type="match status" value="1"/>
</dbReference>
<dbReference type="Gene3D" id="2.20.200.10">
    <property type="entry name" value="Outer membrane efflux proteins (OEP)"/>
    <property type="match status" value="1"/>
</dbReference>
<gene>
    <name evidence="5" type="ORF">HF327_019450</name>
</gene>
<feature type="coiled-coil region" evidence="3">
    <location>
        <begin position="221"/>
        <end position="248"/>
    </location>
</feature>
<keyword evidence="2" id="KW-1134">Transmembrane beta strand</keyword>
<evidence type="ECO:0000313" key="5">
    <source>
        <dbReference type="EMBL" id="MBI1626660.1"/>
    </source>
</evidence>
<protein>
    <submittedName>
        <fullName evidence="5">Efflux transporter outer membrane subunit</fullName>
    </submittedName>
</protein>
<keyword evidence="6" id="KW-1185">Reference proteome</keyword>
<evidence type="ECO:0000256" key="3">
    <source>
        <dbReference type="SAM" id="Coils"/>
    </source>
</evidence>
<comment type="similarity">
    <text evidence="1 2">Belongs to the outer membrane factor (OMF) (TC 1.B.17) family.</text>
</comment>
<feature type="chain" id="PRO_5033098742" evidence="2">
    <location>
        <begin position="26"/>
        <end position="471"/>
    </location>
</feature>
<dbReference type="SUPFAM" id="SSF56954">
    <property type="entry name" value="Outer membrane efflux proteins (OEP)"/>
    <property type="match status" value="1"/>
</dbReference>
<keyword evidence="3" id="KW-0175">Coiled coil</keyword>
<feature type="signal peptide" evidence="2">
    <location>
        <begin position="1"/>
        <end position="25"/>
    </location>
</feature>
<dbReference type="PANTHER" id="PTHR30203:SF32">
    <property type="entry name" value="CATION EFFLUX SYSTEM PROTEIN CUSC"/>
    <property type="match status" value="1"/>
</dbReference>
<keyword evidence="2" id="KW-0732">Signal</keyword>
<name>A0A843BBS0_9BURK</name>
<feature type="region of interest" description="Disordered" evidence="4">
    <location>
        <begin position="103"/>
        <end position="125"/>
    </location>
</feature>
<dbReference type="InterPro" id="IPR010131">
    <property type="entry name" value="MdtP/NodT-like"/>
</dbReference>
<dbReference type="Proteomes" id="UP000530032">
    <property type="component" value="Unassembled WGS sequence"/>
</dbReference>
<evidence type="ECO:0000313" key="6">
    <source>
        <dbReference type="Proteomes" id="UP000530032"/>
    </source>
</evidence>
<dbReference type="Pfam" id="PF02321">
    <property type="entry name" value="OEP"/>
    <property type="match status" value="2"/>
</dbReference>